<dbReference type="RefSeq" id="WP_261403991.1">
    <property type="nucleotide sequence ID" value="NZ_CP081869.1"/>
</dbReference>
<dbReference type="EMBL" id="CP081869">
    <property type="protein sequence ID" value="QZO00798.1"/>
    <property type="molecule type" value="Genomic_DNA"/>
</dbReference>
<evidence type="ECO:0000313" key="4">
    <source>
        <dbReference type="Proteomes" id="UP000825701"/>
    </source>
</evidence>
<dbReference type="Pfam" id="PF14339">
    <property type="entry name" value="DUF4394"/>
    <property type="match status" value="1"/>
</dbReference>
<feature type="chain" id="PRO_5038998550" evidence="1">
    <location>
        <begin position="24"/>
        <end position="256"/>
    </location>
</feature>
<protein>
    <submittedName>
        <fullName evidence="3">DUF4394 domain-containing protein</fullName>
    </submittedName>
</protein>
<dbReference type="InterPro" id="IPR011044">
    <property type="entry name" value="Quino_amine_DH_bsu"/>
</dbReference>
<dbReference type="AlphaFoldDB" id="A0A9E6UIF2"/>
<evidence type="ECO:0000259" key="2">
    <source>
        <dbReference type="Pfam" id="PF14339"/>
    </source>
</evidence>
<evidence type="ECO:0000313" key="3">
    <source>
        <dbReference type="EMBL" id="QZO00798.1"/>
    </source>
</evidence>
<dbReference type="Proteomes" id="UP000825701">
    <property type="component" value="Chromosome"/>
</dbReference>
<keyword evidence="4" id="KW-1185">Reference proteome</keyword>
<keyword evidence="1" id="KW-0732">Signal</keyword>
<accession>A0A9E6UIF2</accession>
<gene>
    <name evidence="3" type="ORF">K6K41_03770</name>
</gene>
<reference evidence="3" key="1">
    <citation type="submission" date="2021-08" db="EMBL/GenBank/DDBJ databases">
        <authorList>
            <person name="Zhang H."/>
            <person name="Xu M."/>
            <person name="Yu Z."/>
            <person name="Yang L."/>
            <person name="Cai Y."/>
        </authorList>
    </citation>
    <scope>NUCLEOTIDE SEQUENCE</scope>
    <source>
        <strain evidence="3">CHL1</strain>
    </source>
</reference>
<dbReference type="SUPFAM" id="SSF50969">
    <property type="entry name" value="YVTN repeat-like/Quinoprotein amine dehydrogenase"/>
    <property type="match status" value="1"/>
</dbReference>
<proteinExistence type="predicted"/>
<name>A0A9E6UIF2_9HYPH</name>
<evidence type="ECO:0000256" key="1">
    <source>
        <dbReference type="SAM" id="SignalP"/>
    </source>
</evidence>
<dbReference type="InterPro" id="IPR025507">
    <property type="entry name" value="DUF4394"/>
</dbReference>
<feature type="domain" description="DUF4394" evidence="2">
    <location>
        <begin position="41"/>
        <end position="244"/>
    </location>
</feature>
<feature type="signal peptide" evidence="1">
    <location>
        <begin position="1"/>
        <end position="23"/>
    </location>
</feature>
<organism evidence="3 4">
    <name type="scientific">Chenggangzhangella methanolivorans</name>
    <dbReference type="NCBI Taxonomy" id="1437009"/>
    <lineage>
        <taxon>Bacteria</taxon>
        <taxon>Pseudomonadati</taxon>
        <taxon>Pseudomonadota</taxon>
        <taxon>Alphaproteobacteria</taxon>
        <taxon>Hyphomicrobiales</taxon>
        <taxon>Methylopilaceae</taxon>
        <taxon>Chenggangzhangella</taxon>
    </lineage>
</organism>
<sequence>MAKRWLMSLACGLAALGALQAGAGEAKATTIVALSPMSRSLILIDADKAKVIKTVRLKGAAALGTLRTIAFNPSDQSIYGMDDFFDLFRITPETGASKYTGNIGRFATPTTRMDCARIGTRDSCRFISQDGYFAAFDLPKGDNALVLPGLNGLLGKRVLGVAYAADLRLLLVEGLTDQLFLVSPPTSGTMVPIGRLGVDVEAPIAFDVLTTGKKAGGYMIAKRTLHKVNVKSGKTTKGKMIKNLTVDVTDMVVLED</sequence>
<dbReference type="KEGG" id="cmet:K6K41_03770"/>